<feature type="region of interest" description="Disordered" evidence="1">
    <location>
        <begin position="100"/>
        <end position="142"/>
    </location>
</feature>
<dbReference type="EMBL" id="JAWXYG010000002">
    <property type="protein sequence ID" value="KAK4281318.1"/>
    <property type="molecule type" value="Genomic_DNA"/>
</dbReference>
<dbReference type="Proteomes" id="UP001293593">
    <property type="component" value="Unassembled WGS sequence"/>
</dbReference>
<organism evidence="2 3">
    <name type="scientific">Acacia crassicarpa</name>
    <name type="common">northern wattle</name>
    <dbReference type="NCBI Taxonomy" id="499986"/>
    <lineage>
        <taxon>Eukaryota</taxon>
        <taxon>Viridiplantae</taxon>
        <taxon>Streptophyta</taxon>
        <taxon>Embryophyta</taxon>
        <taxon>Tracheophyta</taxon>
        <taxon>Spermatophyta</taxon>
        <taxon>Magnoliopsida</taxon>
        <taxon>eudicotyledons</taxon>
        <taxon>Gunneridae</taxon>
        <taxon>Pentapetalae</taxon>
        <taxon>rosids</taxon>
        <taxon>fabids</taxon>
        <taxon>Fabales</taxon>
        <taxon>Fabaceae</taxon>
        <taxon>Caesalpinioideae</taxon>
        <taxon>mimosoid clade</taxon>
        <taxon>Acacieae</taxon>
        <taxon>Acacia</taxon>
    </lineage>
</organism>
<evidence type="ECO:0000313" key="3">
    <source>
        <dbReference type="Proteomes" id="UP001293593"/>
    </source>
</evidence>
<protein>
    <submittedName>
        <fullName evidence="2">Uncharacterized protein</fullName>
    </submittedName>
</protein>
<reference evidence="2" key="1">
    <citation type="submission" date="2023-10" db="EMBL/GenBank/DDBJ databases">
        <title>Chromosome-level genome of the transformable northern wattle, Acacia crassicarpa.</title>
        <authorList>
            <person name="Massaro I."/>
            <person name="Sinha N.R."/>
            <person name="Poethig S."/>
            <person name="Leichty A.R."/>
        </authorList>
    </citation>
    <scope>NUCLEOTIDE SEQUENCE</scope>
    <source>
        <strain evidence="2">Acra3RX</strain>
        <tissue evidence="2">Leaf</tissue>
    </source>
</reference>
<comment type="caution">
    <text evidence="2">The sequence shown here is derived from an EMBL/GenBank/DDBJ whole genome shotgun (WGS) entry which is preliminary data.</text>
</comment>
<sequence>MNTKTMRLPPRRVLTPSAAPNNNKRKERDEVFERPRPRIKPSPSPNTPTAITPTKFLKPDKPSAGLESPRSSSGKGLEPTSSNQLLAGFLAHEFLTAGTLFGEPWDPSRAAEGPTPTFTEADRRKGKSSQSQMGEAEPGKQGRYAELAELLRGNGTHIAGIVNPTQLSRFLHL</sequence>
<evidence type="ECO:0000256" key="1">
    <source>
        <dbReference type="SAM" id="MobiDB-lite"/>
    </source>
</evidence>
<evidence type="ECO:0000313" key="2">
    <source>
        <dbReference type="EMBL" id="KAK4281318.1"/>
    </source>
</evidence>
<dbReference type="AlphaFoldDB" id="A0AAE1N1B2"/>
<proteinExistence type="predicted"/>
<accession>A0AAE1N1B2</accession>
<feature type="compositionally biased region" description="Basic and acidic residues" evidence="1">
    <location>
        <begin position="24"/>
        <end position="36"/>
    </location>
</feature>
<keyword evidence="3" id="KW-1185">Reference proteome</keyword>
<name>A0AAE1N1B2_9FABA</name>
<dbReference type="PANTHER" id="PTHR34657">
    <property type="entry name" value="EMBRYO SAC DEVELOPMENT ARREST 6"/>
    <property type="match status" value="1"/>
</dbReference>
<feature type="compositionally biased region" description="Polar residues" evidence="1">
    <location>
        <begin position="69"/>
        <end position="81"/>
    </location>
</feature>
<gene>
    <name evidence="2" type="ORF">QN277_012831</name>
</gene>
<dbReference type="PANTHER" id="PTHR34657:SF10">
    <property type="entry name" value="F21M11.6 PROTEIN"/>
    <property type="match status" value="1"/>
</dbReference>
<feature type="region of interest" description="Disordered" evidence="1">
    <location>
        <begin position="1"/>
        <end position="81"/>
    </location>
</feature>